<comment type="caution">
    <text evidence="9">The sequence shown here is derived from an EMBL/GenBank/DDBJ whole genome shotgun (WGS) entry which is preliminary data.</text>
</comment>
<evidence type="ECO:0000259" key="8">
    <source>
        <dbReference type="PROSITE" id="PS50110"/>
    </source>
</evidence>
<dbReference type="InterPro" id="IPR009057">
    <property type="entry name" value="Homeodomain-like_sf"/>
</dbReference>
<dbReference type="AlphaFoldDB" id="A0A3E3DTM0"/>
<evidence type="ECO:0000256" key="4">
    <source>
        <dbReference type="ARBA" id="ARBA00023163"/>
    </source>
</evidence>
<dbReference type="Gene3D" id="3.40.50.2300">
    <property type="match status" value="1"/>
</dbReference>
<proteinExistence type="predicted"/>
<dbReference type="PANTHER" id="PTHR43280:SF28">
    <property type="entry name" value="HTH-TYPE TRANSCRIPTIONAL ACTIVATOR RHAS"/>
    <property type="match status" value="1"/>
</dbReference>
<organism evidence="9 10">
    <name type="scientific">Hungatella hathewayi</name>
    <dbReference type="NCBI Taxonomy" id="154046"/>
    <lineage>
        <taxon>Bacteria</taxon>
        <taxon>Bacillati</taxon>
        <taxon>Bacillota</taxon>
        <taxon>Clostridia</taxon>
        <taxon>Lachnospirales</taxon>
        <taxon>Lachnospiraceae</taxon>
        <taxon>Hungatella</taxon>
    </lineage>
</organism>
<dbReference type="InterPro" id="IPR020449">
    <property type="entry name" value="Tscrpt_reg_AraC-type_HTH"/>
</dbReference>
<dbReference type="SMART" id="SM00448">
    <property type="entry name" value="REC"/>
    <property type="match status" value="1"/>
</dbReference>
<keyword evidence="6" id="KW-0597">Phosphoprotein</keyword>
<protein>
    <recommendedName>
        <fullName evidence="1">Stage 0 sporulation protein A homolog</fullName>
    </recommendedName>
</protein>
<dbReference type="InterPro" id="IPR018060">
    <property type="entry name" value="HTH_AraC"/>
</dbReference>
<dbReference type="Pfam" id="PF00072">
    <property type="entry name" value="Response_reg"/>
    <property type="match status" value="1"/>
</dbReference>
<evidence type="ECO:0000256" key="5">
    <source>
        <dbReference type="ARBA" id="ARBA00024867"/>
    </source>
</evidence>
<dbReference type="GO" id="GO:0043565">
    <property type="term" value="F:sequence-specific DNA binding"/>
    <property type="evidence" value="ECO:0007669"/>
    <property type="project" value="InterPro"/>
</dbReference>
<feature type="domain" description="HTH araC/xylS-type" evidence="7">
    <location>
        <begin position="414"/>
        <end position="513"/>
    </location>
</feature>
<name>A0A3E3DTM0_9FIRM</name>
<dbReference type="InterPro" id="IPR001789">
    <property type="entry name" value="Sig_transdc_resp-reg_receiver"/>
</dbReference>
<dbReference type="PANTHER" id="PTHR43280">
    <property type="entry name" value="ARAC-FAMILY TRANSCRIPTIONAL REGULATOR"/>
    <property type="match status" value="1"/>
</dbReference>
<dbReference type="Gene3D" id="1.10.10.60">
    <property type="entry name" value="Homeodomain-like"/>
    <property type="match status" value="2"/>
</dbReference>
<dbReference type="PROSITE" id="PS50110">
    <property type="entry name" value="RESPONSE_REGULATORY"/>
    <property type="match status" value="1"/>
</dbReference>
<keyword evidence="4" id="KW-0804">Transcription</keyword>
<dbReference type="Pfam" id="PF12833">
    <property type="entry name" value="HTH_18"/>
    <property type="match status" value="1"/>
</dbReference>
<evidence type="ECO:0000256" key="1">
    <source>
        <dbReference type="ARBA" id="ARBA00018672"/>
    </source>
</evidence>
<evidence type="ECO:0000256" key="3">
    <source>
        <dbReference type="ARBA" id="ARBA00023125"/>
    </source>
</evidence>
<reference evidence="9 10" key="1">
    <citation type="submission" date="2018-08" db="EMBL/GenBank/DDBJ databases">
        <title>A genome reference for cultivated species of the human gut microbiota.</title>
        <authorList>
            <person name="Zou Y."/>
            <person name="Xue W."/>
            <person name="Luo G."/>
        </authorList>
    </citation>
    <scope>NUCLEOTIDE SEQUENCE [LARGE SCALE GENOMIC DNA]</scope>
    <source>
        <strain evidence="9 10">AF19-13AC</strain>
    </source>
</reference>
<accession>A0A3E3DTM0</accession>
<dbReference type="PROSITE" id="PS00041">
    <property type="entry name" value="HTH_ARAC_FAMILY_1"/>
    <property type="match status" value="1"/>
</dbReference>
<comment type="function">
    <text evidence="5">May play the central regulatory role in sporulation. It may be an element of the effector pathway responsible for the activation of sporulation genes in response to nutritional stress. Spo0A may act in concert with spo0H (a sigma factor) to control the expression of some genes that are critical to the sporulation process.</text>
</comment>
<dbReference type="GO" id="GO:0003700">
    <property type="term" value="F:DNA-binding transcription factor activity"/>
    <property type="evidence" value="ECO:0007669"/>
    <property type="project" value="InterPro"/>
</dbReference>
<dbReference type="EMBL" id="QTJW01000001">
    <property type="protein sequence ID" value="RGD72561.1"/>
    <property type="molecule type" value="Genomic_DNA"/>
</dbReference>
<keyword evidence="3 9" id="KW-0238">DNA-binding</keyword>
<evidence type="ECO:0000313" key="10">
    <source>
        <dbReference type="Proteomes" id="UP000261023"/>
    </source>
</evidence>
<evidence type="ECO:0000256" key="2">
    <source>
        <dbReference type="ARBA" id="ARBA00023015"/>
    </source>
</evidence>
<gene>
    <name evidence="9" type="ORF">DWX31_01625</name>
</gene>
<dbReference type="Proteomes" id="UP000261023">
    <property type="component" value="Unassembled WGS sequence"/>
</dbReference>
<dbReference type="PROSITE" id="PS01124">
    <property type="entry name" value="HTH_ARAC_FAMILY_2"/>
    <property type="match status" value="1"/>
</dbReference>
<feature type="domain" description="Response regulatory" evidence="8">
    <location>
        <begin position="2"/>
        <end position="119"/>
    </location>
</feature>
<dbReference type="PRINTS" id="PR00032">
    <property type="entry name" value="HTHARAC"/>
</dbReference>
<sequence length="515" mass="58882">MKLMVVDDETATRNGILKYVHWTELGIEQIKAAGSALEALRISSVWEPDIVISDIRMPDMDGVTLCRKLKEMLPACCLIFISGYADKENLIAAISLSAVSFVEKPFSIEELEAAIQKAVDHCFASHETAYLKSSLRCNMPVIEEYVVKGLVREEITDELLDNCRFLEFPLDQKTCFQVLLFEAREPIKVRAEFLGTILPYFEERQERTLKYFRSERELVMILFSPEKGCFIKESIQNTIMEVIERLNREGIPLFCAAGSVVRGYEQIAASFGKAEQMQEELFFIGYGSASFYRTNGGERTTSGQLMKLSEIEEAIRRYDVPGICKWEERLYRTIRRGSVCSVSEIRKVYFQLLYAVECAALKLLHQEVVRTGDEIWCTACAARTLEELHSCFIDAAEKKLAPSHEREGLSDTVFQVICQIKKDYSREDLDITTLADSVYLTPTYLSNLFKKETGFTIGQYITLVRIKAAKELLGDKSLKLYQVAEQCGYSDQNYFAKIFKRQEGINPSDFRKTRM</sequence>
<evidence type="ECO:0000259" key="7">
    <source>
        <dbReference type="PROSITE" id="PS01124"/>
    </source>
</evidence>
<dbReference type="RefSeq" id="WP_029467485.1">
    <property type="nucleotide sequence ID" value="NZ_QTJW01000001.1"/>
</dbReference>
<evidence type="ECO:0000313" key="9">
    <source>
        <dbReference type="EMBL" id="RGD72561.1"/>
    </source>
</evidence>
<feature type="modified residue" description="4-aspartylphosphate" evidence="6">
    <location>
        <position position="54"/>
    </location>
</feature>
<dbReference type="SUPFAM" id="SSF46689">
    <property type="entry name" value="Homeodomain-like"/>
    <property type="match status" value="1"/>
</dbReference>
<evidence type="ECO:0000256" key="6">
    <source>
        <dbReference type="PROSITE-ProRule" id="PRU00169"/>
    </source>
</evidence>
<keyword evidence="2" id="KW-0805">Transcription regulation</keyword>
<dbReference type="OrthoDB" id="384217at2"/>
<dbReference type="SMART" id="SM00342">
    <property type="entry name" value="HTH_ARAC"/>
    <property type="match status" value="1"/>
</dbReference>
<dbReference type="CDD" id="cd17536">
    <property type="entry name" value="REC_YesN-like"/>
    <property type="match status" value="1"/>
</dbReference>
<dbReference type="InterPro" id="IPR018062">
    <property type="entry name" value="HTH_AraC-typ_CS"/>
</dbReference>
<dbReference type="InterPro" id="IPR011006">
    <property type="entry name" value="CheY-like_superfamily"/>
</dbReference>
<dbReference type="GO" id="GO:0000160">
    <property type="term" value="P:phosphorelay signal transduction system"/>
    <property type="evidence" value="ECO:0007669"/>
    <property type="project" value="InterPro"/>
</dbReference>
<dbReference type="SUPFAM" id="SSF52172">
    <property type="entry name" value="CheY-like"/>
    <property type="match status" value="1"/>
</dbReference>